<organism evidence="1 2">
    <name type="scientific">Tilletia horrida</name>
    <dbReference type="NCBI Taxonomy" id="155126"/>
    <lineage>
        <taxon>Eukaryota</taxon>
        <taxon>Fungi</taxon>
        <taxon>Dikarya</taxon>
        <taxon>Basidiomycota</taxon>
        <taxon>Ustilaginomycotina</taxon>
        <taxon>Exobasidiomycetes</taxon>
        <taxon>Tilletiales</taxon>
        <taxon>Tilletiaceae</taxon>
        <taxon>Tilletia</taxon>
    </lineage>
</organism>
<reference evidence="1" key="1">
    <citation type="journal article" date="2023" name="PhytoFront">
        <title>Draft Genome Resources of Seven Strains of Tilletia horrida, Causal Agent of Kernel Smut of Rice.</title>
        <authorList>
            <person name="Khanal S."/>
            <person name="Antony Babu S."/>
            <person name="Zhou X.G."/>
        </authorList>
    </citation>
    <scope>NUCLEOTIDE SEQUENCE</scope>
    <source>
        <strain evidence="1">TX3</strain>
    </source>
</reference>
<evidence type="ECO:0000313" key="1">
    <source>
        <dbReference type="EMBL" id="KAK0531669.1"/>
    </source>
</evidence>
<dbReference type="Proteomes" id="UP001176521">
    <property type="component" value="Unassembled WGS sequence"/>
</dbReference>
<sequence length="135" mass="14795">MASSNSNSTSQALLLAKYRTSVEAIFLADDIHAVSSNFRTYYANSLYADTPGGPKDARQFLASLLEMRAQLSDIRLEYVHQIVSGRNVGSFERLTAKGRDGQVVKGNAIIFATFGEEGTPDEDKIVAFRETLELA</sequence>
<evidence type="ECO:0000313" key="2">
    <source>
        <dbReference type="Proteomes" id="UP001176521"/>
    </source>
</evidence>
<gene>
    <name evidence="1" type="ORF">OC842_003535</name>
</gene>
<dbReference type="SUPFAM" id="SSF54427">
    <property type="entry name" value="NTF2-like"/>
    <property type="match status" value="1"/>
</dbReference>
<dbReference type="AlphaFoldDB" id="A0AAN6GFX5"/>
<keyword evidence="2" id="KW-1185">Reference proteome</keyword>
<proteinExistence type="predicted"/>
<dbReference type="InterPro" id="IPR032710">
    <property type="entry name" value="NTF2-like_dom_sf"/>
</dbReference>
<protein>
    <submittedName>
        <fullName evidence="1">Uncharacterized protein</fullName>
    </submittedName>
</protein>
<accession>A0AAN6GFX5</accession>
<dbReference type="EMBL" id="JAPDMQ010000179">
    <property type="protein sequence ID" value="KAK0531669.1"/>
    <property type="molecule type" value="Genomic_DNA"/>
</dbReference>
<name>A0AAN6GFX5_9BASI</name>
<comment type="caution">
    <text evidence="1">The sequence shown here is derived from an EMBL/GenBank/DDBJ whole genome shotgun (WGS) entry which is preliminary data.</text>
</comment>